<proteinExistence type="predicted"/>
<evidence type="ECO:0000256" key="2">
    <source>
        <dbReference type="SAM" id="MobiDB-lite"/>
    </source>
</evidence>
<dbReference type="InterPro" id="IPR012341">
    <property type="entry name" value="6hp_glycosidase-like_sf"/>
</dbReference>
<evidence type="ECO:0000313" key="4">
    <source>
        <dbReference type="Proteomes" id="UP000298493"/>
    </source>
</evidence>
<gene>
    <name evidence="3" type="ORF">E6O75_ATG08220</name>
</gene>
<dbReference type="InterPro" id="IPR007822">
    <property type="entry name" value="LANC-like"/>
</dbReference>
<dbReference type="Gene3D" id="1.50.10.10">
    <property type="match status" value="1"/>
</dbReference>
<protein>
    <submittedName>
        <fullName evidence="3">Putative lanthionine synthetase c-like protein 1</fullName>
    </submittedName>
</protein>
<comment type="caution">
    <text evidence="3">The sequence shown here is derived from an EMBL/GenBank/DDBJ whole genome shotgun (WGS) entry which is preliminary data.</text>
</comment>
<keyword evidence="1" id="KW-0479">Metal-binding</keyword>
<feature type="binding site" evidence="1">
    <location>
        <position position="262"/>
    </location>
    <ligand>
        <name>Zn(2+)</name>
        <dbReference type="ChEBI" id="CHEBI:29105"/>
    </ligand>
</feature>
<keyword evidence="4" id="KW-1185">Reference proteome</keyword>
<accession>A0A4Z1NRQ2</accession>
<feature type="region of interest" description="Disordered" evidence="2">
    <location>
        <begin position="1"/>
        <end position="26"/>
    </location>
</feature>
<dbReference type="GO" id="GO:0046872">
    <property type="term" value="F:metal ion binding"/>
    <property type="evidence" value="ECO:0007669"/>
    <property type="project" value="UniProtKB-KW"/>
</dbReference>
<dbReference type="PANTHER" id="PTHR12736:SF7">
    <property type="entry name" value="LANC-LIKE PROTEIN 3"/>
    <property type="match status" value="1"/>
</dbReference>
<evidence type="ECO:0000256" key="1">
    <source>
        <dbReference type="PIRSR" id="PIRSR607822-1"/>
    </source>
</evidence>
<dbReference type="Proteomes" id="UP000298493">
    <property type="component" value="Unassembled WGS sequence"/>
</dbReference>
<dbReference type="CDD" id="cd04794">
    <property type="entry name" value="euk_LANCL"/>
    <property type="match status" value="1"/>
</dbReference>
<evidence type="ECO:0000313" key="3">
    <source>
        <dbReference type="EMBL" id="TID17474.1"/>
    </source>
</evidence>
<sequence>MSSAELPPAAATHRPRHFRDDTREPRSRDAFKQLMASLKRLVNEYPPESVEPGGGLYYGPVSIAYLFFVLQRVYEELEIEGYKLGIWAAQYLRHAQQHMKEYPGPDTERCGVSDDIMAMIAIDASSTRDAELVKDLCDFADITADEESGNEWLYGRAGYLYLLRFVKVCFADDVEVKQLIDDTADDVIDAIMATPRPWKWHGKAYLGAVHGMIGIITQVVLTDCTMAPKLEADLSALLSYQYDSGNWPSSIPPGRDRLVQVCHGAPGVVSSLLSIKQFFPKLEEKIDRCIRKGRECIKERGLLTKEACLCHGVSGNALALEDKDFEHFLSFTTGHEMKALEKDRLMERSEDPASLWTGEAGRAWAWAVADKGLEKRLLGYNDV</sequence>
<reference evidence="3 4" key="1">
    <citation type="submission" date="2019-04" db="EMBL/GenBank/DDBJ databases">
        <title>High contiguity whole genome sequence and gene annotation resource for two Venturia nashicola isolates.</title>
        <authorList>
            <person name="Prokchorchik M."/>
            <person name="Won K."/>
            <person name="Lee Y."/>
            <person name="Choi E.D."/>
            <person name="Segonzac C."/>
            <person name="Sohn K.H."/>
        </authorList>
    </citation>
    <scope>NUCLEOTIDE SEQUENCE [LARGE SCALE GENOMIC DNA]</scope>
    <source>
        <strain evidence="3 4">PRI2</strain>
    </source>
</reference>
<feature type="binding site" evidence="1">
    <location>
        <position position="311"/>
    </location>
    <ligand>
        <name>Zn(2+)</name>
        <dbReference type="ChEBI" id="CHEBI:29105"/>
    </ligand>
</feature>
<organism evidence="3 4">
    <name type="scientific">Venturia nashicola</name>
    <dbReference type="NCBI Taxonomy" id="86259"/>
    <lineage>
        <taxon>Eukaryota</taxon>
        <taxon>Fungi</taxon>
        <taxon>Dikarya</taxon>
        <taxon>Ascomycota</taxon>
        <taxon>Pezizomycotina</taxon>
        <taxon>Dothideomycetes</taxon>
        <taxon>Pleosporomycetidae</taxon>
        <taxon>Venturiales</taxon>
        <taxon>Venturiaceae</taxon>
        <taxon>Venturia</taxon>
    </lineage>
</organism>
<dbReference type="GO" id="GO:0005975">
    <property type="term" value="P:carbohydrate metabolic process"/>
    <property type="evidence" value="ECO:0007669"/>
    <property type="project" value="InterPro"/>
</dbReference>
<dbReference type="AlphaFoldDB" id="A0A4Z1NRQ2"/>
<dbReference type="SMART" id="SM01260">
    <property type="entry name" value="LANC_like"/>
    <property type="match status" value="1"/>
</dbReference>
<dbReference type="EMBL" id="SNSC02000016">
    <property type="protein sequence ID" value="TID17474.1"/>
    <property type="molecule type" value="Genomic_DNA"/>
</dbReference>
<dbReference type="Pfam" id="PF05147">
    <property type="entry name" value="LANC_like"/>
    <property type="match status" value="1"/>
</dbReference>
<keyword evidence="1" id="KW-0862">Zinc</keyword>
<dbReference type="GO" id="GO:0031179">
    <property type="term" value="P:peptide modification"/>
    <property type="evidence" value="ECO:0007669"/>
    <property type="project" value="InterPro"/>
</dbReference>
<dbReference type="SUPFAM" id="SSF158745">
    <property type="entry name" value="LanC-like"/>
    <property type="match status" value="1"/>
</dbReference>
<feature type="binding site" evidence="1">
    <location>
        <position position="310"/>
    </location>
    <ligand>
        <name>Zn(2+)</name>
        <dbReference type="ChEBI" id="CHEBI:29105"/>
    </ligand>
</feature>
<dbReference type="PANTHER" id="PTHR12736">
    <property type="entry name" value="LANC-LIKE PROTEIN"/>
    <property type="match status" value="1"/>
</dbReference>
<name>A0A4Z1NRQ2_9PEZI</name>
<dbReference type="GO" id="GO:0005886">
    <property type="term" value="C:plasma membrane"/>
    <property type="evidence" value="ECO:0007669"/>
    <property type="project" value="TreeGrafter"/>
</dbReference>
<dbReference type="OrthoDB" id="10257263at2759"/>
<dbReference type="PRINTS" id="PR01950">
    <property type="entry name" value="LANCSUPER"/>
</dbReference>